<comment type="caution">
    <text evidence="1">The sequence shown here is derived from an EMBL/GenBank/DDBJ whole genome shotgun (WGS) entry which is preliminary data.</text>
</comment>
<protein>
    <submittedName>
        <fullName evidence="1">Uncharacterized protein</fullName>
    </submittedName>
</protein>
<sequence length="140" mass="14836">MAARAHDVAALSIKGNSAVLNFPQLKHLLPRPASVSPRDVQAAAAKAATMQELGLDSYSSTPPPAADGYMFPVDEHAGDELGEIIELPSLEGLESPDSLTKLMVDGWLCSSWAVADVDGLPAELSDEVAKDSSFQTLMWD</sequence>
<keyword evidence="2" id="KW-1185">Reference proteome</keyword>
<organism evidence="1 2">
    <name type="scientific">Smallanthus sonchifolius</name>
    <dbReference type="NCBI Taxonomy" id="185202"/>
    <lineage>
        <taxon>Eukaryota</taxon>
        <taxon>Viridiplantae</taxon>
        <taxon>Streptophyta</taxon>
        <taxon>Embryophyta</taxon>
        <taxon>Tracheophyta</taxon>
        <taxon>Spermatophyta</taxon>
        <taxon>Magnoliopsida</taxon>
        <taxon>eudicotyledons</taxon>
        <taxon>Gunneridae</taxon>
        <taxon>Pentapetalae</taxon>
        <taxon>asterids</taxon>
        <taxon>campanulids</taxon>
        <taxon>Asterales</taxon>
        <taxon>Asteraceae</taxon>
        <taxon>Asteroideae</taxon>
        <taxon>Heliantheae alliance</taxon>
        <taxon>Millerieae</taxon>
        <taxon>Smallanthus</taxon>
    </lineage>
</organism>
<name>A0ACB9FV35_9ASTR</name>
<evidence type="ECO:0000313" key="2">
    <source>
        <dbReference type="Proteomes" id="UP001056120"/>
    </source>
</evidence>
<accession>A0ACB9FV35</accession>
<reference evidence="1 2" key="2">
    <citation type="journal article" date="2022" name="Mol. Ecol. Resour.">
        <title>The genomes of chicory, endive, great burdock and yacon provide insights into Asteraceae paleo-polyploidization history and plant inulin production.</title>
        <authorList>
            <person name="Fan W."/>
            <person name="Wang S."/>
            <person name="Wang H."/>
            <person name="Wang A."/>
            <person name="Jiang F."/>
            <person name="Liu H."/>
            <person name="Zhao H."/>
            <person name="Xu D."/>
            <person name="Zhang Y."/>
        </authorList>
    </citation>
    <scope>NUCLEOTIDE SEQUENCE [LARGE SCALE GENOMIC DNA]</scope>
    <source>
        <strain evidence="2">cv. Yunnan</strain>
        <tissue evidence="1">Leaves</tissue>
    </source>
</reference>
<dbReference type="EMBL" id="CM042033">
    <property type="protein sequence ID" value="KAI3775082.1"/>
    <property type="molecule type" value="Genomic_DNA"/>
</dbReference>
<reference evidence="2" key="1">
    <citation type="journal article" date="2022" name="Mol. Ecol. Resour.">
        <title>The genomes of chicory, endive, great burdock and yacon provide insights into Asteraceae palaeo-polyploidization history and plant inulin production.</title>
        <authorList>
            <person name="Fan W."/>
            <person name="Wang S."/>
            <person name="Wang H."/>
            <person name="Wang A."/>
            <person name="Jiang F."/>
            <person name="Liu H."/>
            <person name="Zhao H."/>
            <person name="Xu D."/>
            <person name="Zhang Y."/>
        </authorList>
    </citation>
    <scope>NUCLEOTIDE SEQUENCE [LARGE SCALE GENOMIC DNA]</scope>
    <source>
        <strain evidence="2">cv. Yunnan</strain>
    </source>
</reference>
<proteinExistence type="predicted"/>
<gene>
    <name evidence="1" type="ORF">L1987_49650</name>
</gene>
<dbReference type="Proteomes" id="UP001056120">
    <property type="component" value="Linkage Group LG16"/>
</dbReference>
<evidence type="ECO:0000313" key="1">
    <source>
        <dbReference type="EMBL" id="KAI3775082.1"/>
    </source>
</evidence>